<proteinExistence type="predicted"/>
<dbReference type="Pfam" id="PF00753">
    <property type="entry name" value="Lactamase_B"/>
    <property type="match status" value="1"/>
</dbReference>
<comment type="caution">
    <text evidence="2">The sequence shown here is derived from an EMBL/GenBank/DDBJ whole genome shotgun (WGS) entry which is preliminary data.</text>
</comment>
<dbReference type="SMART" id="SM00849">
    <property type="entry name" value="Lactamase_B"/>
    <property type="match status" value="1"/>
</dbReference>
<name>A0A9D6Z5H7_9BACT</name>
<evidence type="ECO:0000313" key="3">
    <source>
        <dbReference type="Proteomes" id="UP000807825"/>
    </source>
</evidence>
<evidence type="ECO:0000259" key="1">
    <source>
        <dbReference type="SMART" id="SM00849"/>
    </source>
</evidence>
<organism evidence="2 3">
    <name type="scientific">Desulfomonile tiedjei</name>
    <dbReference type="NCBI Taxonomy" id="2358"/>
    <lineage>
        <taxon>Bacteria</taxon>
        <taxon>Pseudomonadati</taxon>
        <taxon>Thermodesulfobacteriota</taxon>
        <taxon>Desulfomonilia</taxon>
        <taxon>Desulfomonilales</taxon>
        <taxon>Desulfomonilaceae</taxon>
        <taxon>Desulfomonile</taxon>
    </lineage>
</organism>
<dbReference type="PANTHER" id="PTHR23131">
    <property type="entry name" value="ENDORIBONUCLEASE LACTB2"/>
    <property type="match status" value="1"/>
</dbReference>
<dbReference type="Proteomes" id="UP000807825">
    <property type="component" value="Unassembled WGS sequence"/>
</dbReference>
<feature type="domain" description="Metallo-beta-lactamase" evidence="1">
    <location>
        <begin position="46"/>
        <end position="285"/>
    </location>
</feature>
<dbReference type="InterPro" id="IPR036866">
    <property type="entry name" value="RibonucZ/Hydroxyglut_hydro"/>
</dbReference>
<accession>A0A9D6Z5H7</accession>
<gene>
    <name evidence="2" type="ORF">HY912_21705</name>
</gene>
<protein>
    <submittedName>
        <fullName evidence="2">MBL fold metallo-hydrolase</fullName>
    </submittedName>
</protein>
<evidence type="ECO:0000313" key="2">
    <source>
        <dbReference type="EMBL" id="MBI5252119.1"/>
    </source>
</evidence>
<dbReference type="AlphaFoldDB" id="A0A9D6Z5H7"/>
<dbReference type="EMBL" id="JACRDE010000568">
    <property type="protein sequence ID" value="MBI5252119.1"/>
    <property type="molecule type" value="Genomic_DNA"/>
</dbReference>
<sequence length="401" mass="44779">MSIQETELKPVAEIGSGLVRRFDFPDGKTRIFQISTFCPDIIGPGPTNVYLIENEALILVDVGIPTNMAKAFFYQWRNQAIPKEVEDLAPDHSERELIEGMDLIGRSLSDINQLVISHGHPDHFLMAHSILERTSASVSAHILESPQICNPWGILNMWISRQRQMFATGMPAPWSGSQSVREHLYRGLDLDSLGLSIKVDSPIFGDGPLKVGGMEINGVQVRHLPGHSPGSVGLIVGHEGGEKALICGDVLLNPITPHPDDLLVYLQTLEQLAAYEDIQLVLPAHGRKIVDLKARVGALSEHHRNRLRLTYEICSESRSVWDVATTKGYFDTYVNPAKFNFLAGMEALVHMELLSMVDGLERCHTRDGVHYFISCAKDFDEIYGRIRDLVTDNKYSAIMRY</sequence>
<dbReference type="SUPFAM" id="SSF56281">
    <property type="entry name" value="Metallo-hydrolase/oxidoreductase"/>
    <property type="match status" value="1"/>
</dbReference>
<dbReference type="Gene3D" id="3.60.15.10">
    <property type="entry name" value="Ribonuclease Z/Hydroxyacylglutathione hydrolase-like"/>
    <property type="match status" value="1"/>
</dbReference>
<dbReference type="InterPro" id="IPR001279">
    <property type="entry name" value="Metallo-B-lactamas"/>
</dbReference>
<dbReference type="InterPro" id="IPR050662">
    <property type="entry name" value="Sec-metab_biosynth-thioest"/>
</dbReference>
<dbReference type="PANTHER" id="PTHR23131:SF4">
    <property type="entry name" value="METALLO-BETA-LACTAMASE SUPERFAMILY POTEIN"/>
    <property type="match status" value="1"/>
</dbReference>
<reference evidence="2" key="1">
    <citation type="submission" date="2020-07" db="EMBL/GenBank/DDBJ databases">
        <title>Huge and variable diversity of episymbiotic CPR bacteria and DPANN archaea in groundwater ecosystems.</title>
        <authorList>
            <person name="He C.Y."/>
            <person name="Keren R."/>
            <person name="Whittaker M."/>
            <person name="Farag I.F."/>
            <person name="Doudna J."/>
            <person name="Cate J.H.D."/>
            <person name="Banfield J.F."/>
        </authorList>
    </citation>
    <scope>NUCLEOTIDE SEQUENCE</scope>
    <source>
        <strain evidence="2">NC_groundwater_1664_Pr3_B-0.1um_52_9</strain>
    </source>
</reference>